<dbReference type="OrthoDB" id="201635at2759"/>
<evidence type="ECO:0000313" key="11">
    <source>
        <dbReference type="Proteomes" id="UP000504607"/>
    </source>
</evidence>
<keyword evidence="9" id="KW-0175">Coiled coil</keyword>
<evidence type="ECO:0000256" key="10">
    <source>
        <dbReference type="SAM" id="MobiDB-lite"/>
    </source>
</evidence>
<dbReference type="GeneID" id="105051932"/>
<keyword evidence="4" id="KW-0963">Cytoplasm</keyword>
<reference evidence="12" key="1">
    <citation type="submission" date="2025-08" db="UniProtKB">
        <authorList>
            <consortium name="RefSeq"/>
        </authorList>
    </citation>
    <scope>IDENTIFICATION</scope>
</reference>
<gene>
    <name evidence="12" type="primary">LOC105051932</name>
</gene>
<dbReference type="GO" id="GO:0005759">
    <property type="term" value="C:mitochondrial matrix"/>
    <property type="evidence" value="ECO:0007669"/>
    <property type="project" value="UniProtKB-SubCell"/>
</dbReference>
<dbReference type="GO" id="GO:0006457">
    <property type="term" value="P:protein folding"/>
    <property type="evidence" value="ECO:0007669"/>
    <property type="project" value="InterPro"/>
</dbReference>
<comment type="subcellular location">
    <subcellularLocation>
        <location evidence="1">Cytoplasm</location>
    </subcellularLocation>
    <subcellularLocation>
        <location evidence="7">Mitochondrion matrix</location>
    </subcellularLocation>
</comment>
<dbReference type="FunCoup" id="A0A6I9RQT1">
    <property type="interactions" value="1"/>
</dbReference>
<feature type="compositionally biased region" description="Acidic residues" evidence="10">
    <location>
        <begin position="300"/>
        <end position="316"/>
    </location>
</feature>
<dbReference type="PANTHER" id="PTHR21237">
    <property type="entry name" value="GRPE PROTEIN"/>
    <property type="match status" value="1"/>
</dbReference>
<dbReference type="GO" id="GO:0051087">
    <property type="term" value="F:protein-folding chaperone binding"/>
    <property type="evidence" value="ECO:0007669"/>
    <property type="project" value="InterPro"/>
</dbReference>
<dbReference type="AlphaFoldDB" id="A0A6I9RQT1"/>
<dbReference type="Proteomes" id="UP000504607">
    <property type="component" value="Chromosome 9"/>
</dbReference>
<evidence type="ECO:0000313" key="12">
    <source>
        <dbReference type="RefSeq" id="XP_010930882.1"/>
    </source>
</evidence>
<dbReference type="RefSeq" id="XP_010930882.1">
    <property type="nucleotide sequence ID" value="XM_010932580.1"/>
</dbReference>
<dbReference type="SUPFAM" id="SSF58014">
    <property type="entry name" value="Coiled-coil domain of nucleotide exchange factor GrpE"/>
    <property type="match status" value="1"/>
</dbReference>
<organism evidence="11 12">
    <name type="scientific">Elaeis guineensis var. tenera</name>
    <name type="common">Oil palm</name>
    <dbReference type="NCBI Taxonomy" id="51953"/>
    <lineage>
        <taxon>Eukaryota</taxon>
        <taxon>Viridiplantae</taxon>
        <taxon>Streptophyta</taxon>
        <taxon>Embryophyta</taxon>
        <taxon>Tracheophyta</taxon>
        <taxon>Spermatophyta</taxon>
        <taxon>Magnoliopsida</taxon>
        <taxon>Liliopsida</taxon>
        <taxon>Arecaceae</taxon>
        <taxon>Arecoideae</taxon>
        <taxon>Cocoseae</taxon>
        <taxon>Elaeidinae</taxon>
        <taxon>Elaeis</taxon>
    </lineage>
</organism>
<dbReference type="HAMAP" id="MF_01151">
    <property type="entry name" value="GrpE"/>
    <property type="match status" value="1"/>
</dbReference>
<comment type="similarity">
    <text evidence="2 8">Belongs to the GrpE family.</text>
</comment>
<accession>A0A6I9RQT1</accession>
<dbReference type="PANTHER" id="PTHR21237:SF40">
    <property type="entry name" value="CELL CYCLE AND APOPTOSIS REGULATOR PROTEIN 2"/>
    <property type="match status" value="1"/>
</dbReference>
<comment type="subunit">
    <text evidence="3">Homodimer.</text>
</comment>
<keyword evidence="5" id="KW-0346">Stress response</keyword>
<dbReference type="GO" id="GO:0000774">
    <property type="term" value="F:adenyl-nucleotide exchange factor activity"/>
    <property type="evidence" value="ECO:0007669"/>
    <property type="project" value="InterPro"/>
</dbReference>
<evidence type="ECO:0000256" key="7">
    <source>
        <dbReference type="RuleBase" id="RU000640"/>
    </source>
</evidence>
<evidence type="ECO:0000256" key="8">
    <source>
        <dbReference type="RuleBase" id="RU004478"/>
    </source>
</evidence>
<comment type="function">
    <text evidence="7">Essential component of the PAM complex, a complex required for the translocation of transit peptide-containing proteins from the inner membrane into the mitochondrial matrix in an ATP-dependent manner.</text>
</comment>
<dbReference type="GO" id="GO:0042803">
    <property type="term" value="F:protein homodimerization activity"/>
    <property type="evidence" value="ECO:0007669"/>
    <property type="project" value="InterPro"/>
</dbReference>
<dbReference type="PRINTS" id="PR00773">
    <property type="entry name" value="GRPEPROTEIN"/>
</dbReference>
<dbReference type="PROSITE" id="PS01071">
    <property type="entry name" value="GRPE"/>
    <property type="match status" value="1"/>
</dbReference>
<dbReference type="InParanoid" id="A0A6I9RQT1"/>
<evidence type="ECO:0000256" key="9">
    <source>
        <dbReference type="SAM" id="Coils"/>
    </source>
</evidence>
<feature type="region of interest" description="Disordered" evidence="10">
    <location>
        <begin position="289"/>
        <end position="325"/>
    </location>
</feature>
<evidence type="ECO:0000256" key="4">
    <source>
        <dbReference type="ARBA" id="ARBA00022490"/>
    </source>
</evidence>
<feature type="region of interest" description="Disordered" evidence="10">
    <location>
        <begin position="72"/>
        <end position="97"/>
    </location>
</feature>
<keyword evidence="11" id="KW-1185">Reference proteome</keyword>
<dbReference type="InterPro" id="IPR013805">
    <property type="entry name" value="GrpE_CC"/>
</dbReference>
<sequence>MPSMAAAAAASTYSLSFAPRPLFSPAPPKPVNTVSLALSRTQNPSGRFTSAPIALFASQLPRRSFRAAQKVAETDPKAINGDEENQIPENKSEEKVDKKDTPAMKMLIQAYKKAILDGDENSVCEMEVVLCAAENEKNDLSVKFTEITAEIASGKDRLLRLKADFENLRKQSEKYRLNFTSDIQEEVVQSLLPMVDSFENAKQKIKPETDKEKKIDTSYQGIYKQFVEIMRSLHVSVVETVGKPFDPAIHEAVAREESPQFKAGIVSQEIRRGFFLGDRLLRPAQVKVSTGSGVVKADSATEDSMEQLEEASEPAEDSTHTSSNS</sequence>
<proteinExistence type="inferred from homology"/>
<dbReference type="Gene3D" id="2.30.22.10">
    <property type="entry name" value="Head domain of nucleotide exchange factor GrpE"/>
    <property type="match status" value="1"/>
</dbReference>
<dbReference type="Gene3D" id="3.90.20.20">
    <property type="match status" value="1"/>
</dbReference>
<dbReference type="FunFam" id="2.30.22.10:FF:000001">
    <property type="entry name" value="Protein GrpE"/>
    <property type="match status" value="1"/>
</dbReference>
<evidence type="ECO:0000256" key="1">
    <source>
        <dbReference type="ARBA" id="ARBA00004496"/>
    </source>
</evidence>
<dbReference type="CDD" id="cd00446">
    <property type="entry name" value="GrpE"/>
    <property type="match status" value="1"/>
</dbReference>
<dbReference type="SUPFAM" id="SSF51064">
    <property type="entry name" value="Head domain of nucleotide exchange factor GrpE"/>
    <property type="match status" value="1"/>
</dbReference>
<dbReference type="GO" id="GO:0009507">
    <property type="term" value="C:chloroplast"/>
    <property type="evidence" value="ECO:0007669"/>
    <property type="project" value="TreeGrafter"/>
</dbReference>
<keyword evidence="6 7" id="KW-0143">Chaperone</keyword>
<evidence type="ECO:0000256" key="2">
    <source>
        <dbReference type="ARBA" id="ARBA00009054"/>
    </source>
</evidence>
<keyword evidence="7" id="KW-0496">Mitochondrion</keyword>
<feature type="coiled-coil region" evidence="9">
    <location>
        <begin position="151"/>
        <end position="178"/>
    </location>
</feature>
<protein>
    <recommendedName>
        <fullName evidence="7">GrpE protein homolog</fullName>
    </recommendedName>
</protein>
<name>A0A6I9RQT1_ELAGV</name>
<evidence type="ECO:0000256" key="5">
    <source>
        <dbReference type="ARBA" id="ARBA00023016"/>
    </source>
</evidence>
<dbReference type="InterPro" id="IPR009012">
    <property type="entry name" value="GrpE_head"/>
</dbReference>
<dbReference type="InterPro" id="IPR000740">
    <property type="entry name" value="GrpE"/>
</dbReference>
<dbReference type="KEGG" id="egu:105051932"/>
<evidence type="ECO:0000256" key="3">
    <source>
        <dbReference type="ARBA" id="ARBA00011738"/>
    </source>
</evidence>
<dbReference type="Pfam" id="PF01025">
    <property type="entry name" value="GrpE"/>
    <property type="match status" value="1"/>
</dbReference>
<dbReference type="GO" id="GO:0051082">
    <property type="term" value="F:unfolded protein binding"/>
    <property type="evidence" value="ECO:0007669"/>
    <property type="project" value="TreeGrafter"/>
</dbReference>
<evidence type="ECO:0000256" key="6">
    <source>
        <dbReference type="ARBA" id="ARBA00023186"/>
    </source>
</evidence>